<organism evidence="2 3">
    <name type="scientific">Paractinoplanes ovalisporus</name>
    <dbReference type="NCBI Taxonomy" id="2810368"/>
    <lineage>
        <taxon>Bacteria</taxon>
        <taxon>Bacillati</taxon>
        <taxon>Actinomycetota</taxon>
        <taxon>Actinomycetes</taxon>
        <taxon>Micromonosporales</taxon>
        <taxon>Micromonosporaceae</taxon>
        <taxon>Paractinoplanes</taxon>
    </lineage>
</organism>
<accession>A0ABS2AM05</accession>
<keyword evidence="1" id="KW-0472">Membrane</keyword>
<evidence type="ECO:0000256" key="1">
    <source>
        <dbReference type="SAM" id="Phobius"/>
    </source>
</evidence>
<keyword evidence="1" id="KW-1133">Transmembrane helix</keyword>
<dbReference type="EMBL" id="JAENHP010000016">
    <property type="protein sequence ID" value="MBM2620825.1"/>
    <property type="molecule type" value="Genomic_DNA"/>
</dbReference>
<dbReference type="NCBIfam" id="TIGR02532">
    <property type="entry name" value="IV_pilin_GFxxxE"/>
    <property type="match status" value="1"/>
</dbReference>
<name>A0ABS2AM05_9ACTN</name>
<evidence type="ECO:0000313" key="3">
    <source>
        <dbReference type="Proteomes" id="UP000632138"/>
    </source>
</evidence>
<feature type="transmembrane region" description="Helical" evidence="1">
    <location>
        <begin position="21"/>
        <end position="43"/>
    </location>
</feature>
<sequence length="218" mass="23305">MSDGEMRDDESRDSGYSLVEMLVVLGIVSVIGSIFTTAVLQIYRTATNIEAESVVQSQLSTALLQLDKTIRYAYYISAVHTEGTTPYVEYLVQAPEPGGTTLLKRCVQLRLTGTDPQNLQLQSRSWTVAATVSPSAWVPLASNLTTVAGTAAFVRTQPTTSLNHQMLGIRLSASSATTRRTSAVTYTALNTYASTALDASAQPLAPSAEPCYSASARS</sequence>
<gene>
    <name evidence="2" type="ORF">JIG36_35530</name>
</gene>
<dbReference type="RefSeq" id="WP_203380804.1">
    <property type="nucleotide sequence ID" value="NZ_JAENHP010000016.1"/>
</dbReference>
<proteinExistence type="predicted"/>
<comment type="caution">
    <text evidence="2">The sequence shown here is derived from an EMBL/GenBank/DDBJ whole genome shotgun (WGS) entry which is preliminary data.</text>
</comment>
<reference evidence="2 3" key="1">
    <citation type="submission" date="2021-01" db="EMBL/GenBank/DDBJ databases">
        <title>Actinoplanes sp. nov. LDG1-06 isolated from lichen.</title>
        <authorList>
            <person name="Saeng-In P."/>
            <person name="Phongsopitanun W."/>
            <person name="Kanchanasin P."/>
            <person name="Yuki M."/>
            <person name="Kudo T."/>
            <person name="Ohkuma M."/>
            <person name="Tanasupawat S."/>
        </authorList>
    </citation>
    <scope>NUCLEOTIDE SEQUENCE [LARGE SCALE GENOMIC DNA]</scope>
    <source>
        <strain evidence="2 3">LDG1-06</strain>
    </source>
</reference>
<dbReference type="Pfam" id="PF07963">
    <property type="entry name" value="N_methyl"/>
    <property type="match status" value="1"/>
</dbReference>
<keyword evidence="3" id="KW-1185">Reference proteome</keyword>
<dbReference type="InterPro" id="IPR012902">
    <property type="entry name" value="N_methyl_site"/>
</dbReference>
<keyword evidence="1" id="KW-0812">Transmembrane</keyword>
<evidence type="ECO:0000313" key="2">
    <source>
        <dbReference type="EMBL" id="MBM2620825.1"/>
    </source>
</evidence>
<protein>
    <submittedName>
        <fullName evidence="2">Type II secretion system protein</fullName>
    </submittedName>
</protein>
<dbReference type="Proteomes" id="UP000632138">
    <property type="component" value="Unassembled WGS sequence"/>
</dbReference>